<organism evidence="1 2">
    <name type="scientific">Deinococcus radiotolerans</name>
    <dbReference type="NCBI Taxonomy" id="1309407"/>
    <lineage>
        <taxon>Bacteria</taxon>
        <taxon>Thermotogati</taxon>
        <taxon>Deinococcota</taxon>
        <taxon>Deinococci</taxon>
        <taxon>Deinococcales</taxon>
        <taxon>Deinococcaceae</taxon>
        <taxon>Deinococcus</taxon>
    </lineage>
</organism>
<dbReference type="Proteomes" id="UP000604341">
    <property type="component" value="Unassembled WGS sequence"/>
</dbReference>
<gene>
    <name evidence="1" type="ORF">GCM10010844_39490</name>
</gene>
<comment type="caution">
    <text evidence="1">The sequence shown here is derived from an EMBL/GenBank/DDBJ whole genome shotgun (WGS) entry which is preliminary data.</text>
</comment>
<accession>A0ABQ2FQE3</accession>
<evidence type="ECO:0000313" key="1">
    <source>
        <dbReference type="EMBL" id="GGL16696.1"/>
    </source>
</evidence>
<reference evidence="2" key="1">
    <citation type="journal article" date="2019" name="Int. J. Syst. Evol. Microbiol.">
        <title>The Global Catalogue of Microorganisms (GCM) 10K type strain sequencing project: providing services to taxonomists for standard genome sequencing and annotation.</title>
        <authorList>
            <consortium name="The Broad Institute Genomics Platform"/>
            <consortium name="The Broad Institute Genome Sequencing Center for Infectious Disease"/>
            <person name="Wu L."/>
            <person name="Ma J."/>
        </authorList>
    </citation>
    <scope>NUCLEOTIDE SEQUENCE [LARGE SCALE GENOMIC DNA]</scope>
    <source>
        <strain evidence="2">JCM 19173</strain>
    </source>
</reference>
<proteinExistence type="predicted"/>
<protein>
    <submittedName>
        <fullName evidence="1">Uncharacterized protein</fullName>
    </submittedName>
</protein>
<evidence type="ECO:0000313" key="2">
    <source>
        <dbReference type="Proteomes" id="UP000604341"/>
    </source>
</evidence>
<name>A0ABQ2FQE3_9DEIO</name>
<sequence length="450" mass="49801">MQILFAHDPSYPLLQLEDELDQLLTVPTRGTRLMIRIEQRAYEEVLKATPDPIGIDALELEDASRAHAMIGIAALNLDRPHLALEHLRAAITLGRALGTRRRVQAMQFDWHRAREHIGDLDLPSLDALMMQPDLSDRTQRWAQRLRAQALLELGAPEDALRSLGMPTLDGPQDAAQREFLHALMHLPPARLADDPLIDPALPYHRLAEAYREAKQCAGVKLRDLRGRPFEGYARIIEGRSLLNVKGMSDTVLAILGPTRPNTPAQAVLWSVYRAVAALEDRQAKSAHQALVELSGAMMRLRHAGFVADEVLRTDPALYVTMALGPFSEVFTGLAQLPLLVGQAVIEGPHRIKLPGRTGRALVLEGARHKEKIEISRSEKGRLLEALRGFPGVVNIGVSLRYAELLHGGAVEDGHPSAAAWAKTYRHLWGLLTPDAQSVFANELENSYSEM</sequence>
<keyword evidence="2" id="KW-1185">Reference proteome</keyword>
<dbReference type="EMBL" id="BMPE01000023">
    <property type="protein sequence ID" value="GGL16696.1"/>
    <property type="molecule type" value="Genomic_DNA"/>
</dbReference>